<feature type="coiled-coil region" evidence="9">
    <location>
        <begin position="107"/>
        <end position="137"/>
    </location>
</feature>
<gene>
    <name evidence="12" type="primary">LOC111599723</name>
</gene>
<evidence type="ECO:0000256" key="2">
    <source>
        <dbReference type="ARBA" id="ARBA00006771"/>
    </source>
</evidence>
<evidence type="ECO:0000256" key="10">
    <source>
        <dbReference type="SAM" id="MobiDB-lite"/>
    </source>
</evidence>
<feature type="compositionally biased region" description="Basic and acidic residues" evidence="10">
    <location>
        <begin position="194"/>
        <end position="203"/>
    </location>
</feature>
<keyword evidence="4 8" id="KW-0999">Mitochondrion inner membrane</keyword>
<evidence type="ECO:0000256" key="8">
    <source>
        <dbReference type="RuleBase" id="RU363009"/>
    </source>
</evidence>
<sequence>MILDLALRTGIVVAVIMVTKRYNIWDSSDETQEVYQSTIKWISPYAKQTCDYLNIQVPHLPPQREKSYLGVYLYNQTVKTLVDLLNMLPTYIHAVLDQIPGVASDIASRAREQYDKYQKEREKQKALEKEKNERKMRIDERALVQPIAPHPDVESKCKKKNHMDPKNIPEIPCIKETCPKKKHTDPKNIPGTPYKEESCRKSSDVPPCDQQKQKSCDLPDKKCNCPKCAIRESAGWSDNKPKCPNRNNTVSIDAGDVGKKKPSLKK</sequence>
<comment type="function">
    <text evidence="8">Component of the MICOS complex, a large protein complex of the mitochondrial inner membrane that plays crucial roles in the maintenance of crista junctions, inner membrane architecture, and formation of contact sites to the outer membrane.</text>
</comment>
<evidence type="ECO:0000256" key="1">
    <source>
        <dbReference type="ARBA" id="ARBA00004434"/>
    </source>
</evidence>
<dbReference type="GO" id="GO:0042407">
    <property type="term" value="P:cristae formation"/>
    <property type="evidence" value="ECO:0007669"/>
    <property type="project" value="TreeGrafter"/>
</dbReference>
<dbReference type="PANTHER" id="PTHR31816:SF3">
    <property type="entry name" value="MICOS COMPLEX SUBUNIT MIC13"/>
    <property type="match status" value="1"/>
</dbReference>
<dbReference type="GO" id="GO:0061617">
    <property type="term" value="C:MICOS complex"/>
    <property type="evidence" value="ECO:0007669"/>
    <property type="project" value="UniProtKB-UniRule"/>
</dbReference>
<protein>
    <recommendedName>
        <fullName evidence="8">MICOS complex subunit MIC13</fullName>
    </recommendedName>
</protein>
<dbReference type="GeneID" id="111599723"/>
<dbReference type="InterPro" id="IPR026769">
    <property type="entry name" value="Mic13"/>
</dbReference>
<keyword evidence="6 8" id="KW-0496">Mitochondrion</keyword>
<comment type="subcellular location">
    <subcellularLocation>
        <location evidence="1 8">Mitochondrion inner membrane</location>
        <topology evidence="1 8">Single-pass membrane protein</topology>
    </subcellularLocation>
</comment>
<comment type="similarity">
    <text evidence="2 8">Belongs to the MICOS complex subunit Mic13 family.</text>
</comment>
<dbReference type="KEGG" id="dhe:111599723"/>
<dbReference type="Proteomes" id="UP000504633">
    <property type="component" value="Unplaced"/>
</dbReference>
<accession>A0A6J1LVN8</accession>
<proteinExistence type="inferred from homology"/>
<dbReference type="GO" id="GO:0044284">
    <property type="term" value="C:mitochondrial crista junction"/>
    <property type="evidence" value="ECO:0007669"/>
    <property type="project" value="TreeGrafter"/>
</dbReference>
<dbReference type="RefSeq" id="XP_023171236.1">
    <property type="nucleotide sequence ID" value="XM_023315468.2"/>
</dbReference>
<dbReference type="Pfam" id="PF15884">
    <property type="entry name" value="QIL1"/>
    <property type="match status" value="1"/>
</dbReference>
<evidence type="ECO:0000256" key="7">
    <source>
        <dbReference type="ARBA" id="ARBA00023136"/>
    </source>
</evidence>
<name>A0A6J1LVN8_DROHY</name>
<dbReference type="OrthoDB" id="7828865at2759"/>
<dbReference type="PANTHER" id="PTHR31816">
    <property type="entry name" value="MICOS COMPLEX SUBUNIT MIC13"/>
    <property type="match status" value="1"/>
</dbReference>
<comment type="subunit">
    <text evidence="8">Component of the mitochondrial contact site and cristae organizing system (MICOS) complex.</text>
</comment>
<dbReference type="AlphaFoldDB" id="A0A6J1LVN8"/>
<feature type="region of interest" description="Disordered" evidence="10">
    <location>
        <begin position="180"/>
        <end position="217"/>
    </location>
</feature>
<keyword evidence="9" id="KW-0175">Coiled coil</keyword>
<keyword evidence="3" id="KW-0812">Transmembrane</keyword>
<keyword evidence="11" id="KW-1185">Reference proteome</keyword>
<evidence type="ECO:0000313" key="11">
    <source>
        <dbReference type="Proteomes" id="UP000504633"/>
    </source>
</evidence>
<evidence type="ECO:0000256" key="5">
    <source>
        <dbReference type="ARBA" id="ARBA00022989"/>
    </source>
</evidence>
<dbReference type="OMA" id="KICAPRP"/>
<keyword evidence="5" id="KW-1133">Transmembrane helix</keyword>
<reference evidence="12" key="1">
    <citation type="submission" date="2025-08" db="UniProtKB">
        <authorList>
            <consortium name="RefSeq"/>
        </authorList>
    </citation>
    <scope>IDENTIFICATION</scope>
    <source>
        <strain evidence="12">15085-1641.00</strain>
        <tissue evidence="12">Whole body</tissue>
    </source>
</reference>
<feature type="region of interest" description="Disordered" evidence="10">
    <location>
        <begin position="234"/>
        <end position="266"/>
    </location>
</feature>
<evidence type="ECO:0000256" key="6">
    <source>
        <dbReference type="ARBA" id="ARBA00023128"/>
    </source>
</evidence>
<evidence type="ECO:0000256" key="4">
    <source>
        <dbReference type="ARBA" id="ARBA00022792"/>
    </source>
</evidence>
<evidence type="ECO:0000256" key="3">
    <source>
        <dbReference type="ARBA" id="ARBA00022692"/>
    </source>
</evidence>
<keyword evidence="7" id="KW-0472">Membrane</keyword>
<organism evidence="11 12">
    <name type="scientific">Drosophila hydei</name>
    <name type="common">Fruit fly</name>
    <dbReference type="NCBI Taxonomy" id="7224"/>
    <lineage>
        <taxon>Eukaryota</taxon>
        <taxon>Metazoa</taxon>
        <taxon>Ecdysozoa</taxon>
        <taxon>Arthropoda</taxon>
        <taxon>Hexapoda</taxon>
        <taxon>Insecta</taxon>
        <taxon>Pterygota</taxon>
        <taxon>Neoptera</taxon>
        <taxon>Endopterygota</taxon>
        <taxon>Diptera</taxon>
        <taxon>Brachycera</taxon>
        <taxon>Muscomorpha</taxon>
        <taxon>Ephydroidea</taxon>
        <taxon>Drosophilidae</taxon>
        <taxon>Drosophila</taxon>
    </lineage>
</organism>
<evidence type="ECO:0000256" key="9">
    <source>
        <dbReference type="SAM" id="Coils"/>
    </source>
</evidence>
<evidence type="ECO:0000313" key="12">
    <source>
        <dbReference type="RefSeq" id="XP_023171236.1"/>
    </source>
</evidence>